<dbReference type="GeneID" id="59346752"/>
<proteinExistence type="predicted"/>
<feature type="compositionally biased region" description="Low complexity" evidence="1">
    <location>
        <begin position="150"/>
        <end position="172"/>
    </location>
</feature>
<dbReference type="OrthoDB" id="3260940at2759"/>
<feature type="compositionally biased region" description="Basic and acidic residues" evidence="1">
    <location>
        <begin position="388"/>
        <end position="400"/>
    </location>
</feature>
<dbReference type="Proteomes" id="UP000636479">
    <property type="component" value="Unassembled WGS sequence"/>
</dbReference>
<keyword evidence="3" id="KW-1185">Reference proteome</keyword>
<feature type="compositionally biased region" description="Low complexity" evidence="1">
    <location>
        <begin position="324"/>
        <end position="356"/>
    </location>
</feature>
<organism evidence="2 3">
    <name type="scientific">Mycena indigotica</name>
    <dbReference type="NCBI Taxonomy" id="2126181"/>
    <lineage>
        <taxon>Eukaryota</taxon>
        <taxon>Fungi</taxon>
        <taxon>Dikarya</taxon>
        <taxon>Basidiomycota</taxon>
        <taxon>Agaricomycotina</taxon>
        <taxon>Agaricomycetes</taxon>
        <taxon>Agaricomycetidae</taxon>
        <taxon>Agaricales</taxon>
        <taxon>Marasmiineae</taxon>
        <taxon>Mycenaceae</taxon>
        <taxon>Mycena</taxon>
    </lineage>
</organism>
<accession>A0A8H6SLC6</accession>
<dbReference type="AlphaFoldDB" id="A0A8H6SLC6"/>
<feature type="compositionally biased region" description="Basic and acidic residues" evidence="1">
    <location>
        <begin position="83"/>
        <end position="95"/>
    </location>
</feature>
<feature type="region of interest" description="Disordered" evidence="1">
    <location>
        <begin position="460"/>
        <end position="489"/>
    </location>
</feature>
<feature type="compositionally biased region" description="Low complexity" evidence="1">
    <location>
        <begin position="419"/>
        <end position="440"/>
    </location>
</feature>
<feature type="compositionally biased region" description="Basic and acidic residues" evidence="1">
    <location>
        <begin position="473"/>
        <end position="489"/>
    </location>
</feature>
<feature type="compositionally biased region" description="Basic residues" evidence="1">
    <location>
        <begin position="54"/>
        <end position="64"/>
    </location>
</feature>
<feature type="region of interest" description="Disordered" evidence="1">
    <location>
        <begin position="36"/>
        <end position="259"/>
    </location>
</feature>
<dbReference type="RefSeq" id="XP_037219880.1">
    <property type="nucleotide sequence ID" value="XM_037364236.1"/>
</dbReference>
<evidence type="ECO:0000313" key="2">
    <source>
        <dbReference type="EMBL" id="KAF7301880.1"/>
    </source>
</evidence>
<evidence type="ECO:0000313" key="3">
    <source>
        <dbReference type="Proteomes" id="UP000636479"/>
    </source>
</evidence>
<evidence type="ECO:0000256" key="1">
    <source>
        <dbReference type="SAM" id="MobiDB-lite"/>
    </source>
</evidence>
<feature type="region of interest" description="Disordered" evidence="1">
    <location>
        <begin position="1"/>
        <end position="21"/>
    </location>
</feature>
<feature type="region of interest" description="Disordered" evidence="1">
    <location>
        <begin position="293"/>
        <end position="374"/>
    </location>
</feature>
<dbReference type="EMBL" id="JACAZF010000006">
    <property type="protein sequence ID" value="KAF7301880.1"/>
    <property type="molecule type" value="Genomic_DNA"/>
</dbReference>
<feature type="region of interest" description="Disordered" evidence="1">
    <location>
        <begin position="570"/>
        <end position="663"/>
    </location>
</feature>
<name>A0A8H6SLC6_9AGAR</name>
<feature type="compositionally biased region" description="Low complexity" evidence="1">
    <location>
        <begin position="636"/>
        <end position="648"/>
    </location>
</feature>
<feature type="compositionally biased region" description="Polar residues" evidence="1">
    <location>
        <begin position="201"/>
        <end position="219"/>
    </location>
</feature>
<feature type="compositionally biased region" description="Polar residues" evidence="1">
    <location>
        <begin position="110"/>
        <end position="121"/>
    </location>
</feature>
<protein>
    <submittedName>
        <fullName evidence="2">Uncharacterized protein</fullName>
    </submittedName>
</protein>
<feature type="region of interest" description="Disordered" evidence="1">
    <location>
        <begin position="388"/>
        <end position="440"/>
    </location>
</feature>
<sequence length="773" mass="81912">MSMEADGTATRSGRKRSEARRSLSLLATLDLAGIIRSSSLTSRRVSDHEEGKPRTYRRGSRRVTVHYEMEPGLTIERPASVTSKDKGEDEHHDVVPELPSSPTKPPVQSRPLSATSSTVTPSKKRVPSRIPTKTEPSQKKHLFGIPLPSPVRSSFSSSRPTTPSDSPSTISKSKAKPKPPIGQGSASSLSKFFVAGGGSSLRVSSAPESQRKPSPSSKLPTPVKQHSPISPASPKRSSLAGKPSGAHISSSTIVVEPGSVTPRRLMSEVGNTTRAVESTTNYRSSVSVVASRPRTSAIPTPMRTSISNPRASLVAPAPSSPTVRVRSLSTGASSSRSAIGVSTRVSSNSLSTVSLSPRERRTSSDSSSHAHRPYRATVRLDGIAELKGKEGDNGELDAKHSASGHSRHVTVRSTIDAEPSSPMPAGTTTTTTAKSSLSTAASRKHGSFDFERPGWGSLAGKGASTSLGIGSRTRREAIGRDSSVDESGRIRTTGAGLAGVGSARFYASTSAASNRNVRLVPPPTPPELEPSHTGNSASTSASRTNVGTSSWGRSTGKRLSAGFSKLTTGLGLGGKSVLSKTSTANVGKERHHGKFPFEPPVSSPTMVARQLSLDSQHDRERVSRPLSPGSKGHNASHSTSSTTSSTHTGVSAGHRSGTKGRSLDLGLGLAWAPTRVREDAVMPESSFGRSLSASRRERRGKEIAEEFRQVLDDDGFKAFKKYVHRFDNNEIPFDGPTGIVARVERLLRKARQLDDDERSRLLDNFVKLTLSAV</sequence>
<feature type="compositionally biased region" description="Polar residues" evidence="1">
    <location>
        <begin position="532"/>
        <end position="553"/>
    </location>
</feature>
<gene>
    <name evidence="2" type="ORF">MIND_00753900</name>
</gene>
<feature type="compositionally biased region" description="Low complexity" evidence="1">
    <location>
        <begin position="570"/>
        <end position="582"/>
    </location>
</feature>
<reference evidence="2" key="1">
    <citation type="submission" date="2020-05" db="EMBL/GenBank/DDBJ databases">
        <title>Mycena genomes resolve the evolution of fungal bioluminescence.</title>
        <authorList>
            <person name="Tsai I.J."/>
        </authorList>
    </citation>
    <scope>NUCLEOTIDE SEQUENCE</scope>
    <source>
        <strain evidence="2">171206Taipei</strain>
    </source>
</reference>
<feature type="region of interest" description="Disordered" evidence="1">
    <location>
        <begin position="514"/>
        <end position="557"/>
    </location>
</feature>
<comment type="caution">
    <text evidence="2">The sequence shown here is derived from an EMBL/GenBank/DDBJ whole genome shotgun (WGS) entry which is preliminary data.</text>
</comment>
<feature type="compositionally biased region" description="Basic and acidic residues" evidence="1">
    <location>
        <begin position="44"/>
        <end position="53"/>
    </location>
</feature>